<evidence type="ECO:0000256" key="6">
    <source>
        <dbReference type="ARBA" id="ARBA00022989"/>
    </source>
</evidence>
<dbReference type="PROSITE" id="PS50850">
    <property type="entry name" value="MFS"/>
    <property type="match status" value="1"/>
</dbReference>
<feature type="transmembrane region" description="Helical" evidence="8">
    <location>
        <begin position="356"/>
        <end position="377"/>
    </location>
</feature>
<feature type="transmembrane region" description="Helical" evidence="8">
    <location>
        <begin position="163"/>
        <end position="184"/>
    </location>
</feature>
<dbReference type="GO" id="GO:0022857">
    <property type="term" value="F:transmembrane transporter activity"/>
    <property type="evidence" value="ECO:0007669"/>
    <property type="project" value="InterPro"/>
</dbReference>
<dbReference type="EMBL" id="QZEY01000003">
    <property type="protein sequence ID" value="RJL33469.1"/>
    <property type="molecule type" value="Genomic_DNA"/>
</dbReference>
<evidence type="ECO:0000256" key="3">
    <source>
        <dbReference type="ARBA" id="ARBA00022448"/>
    </source>
</evidence>
<keyword evidence="11" id="KW-1185">Reference proteome</keyword>
<evidence type="ECO:0000256" key="5">
    <source>
        <dbReference type="ARBA" id="ARBA00022692"/>
    </source>
</evidence>
<feature type="transmembrane region" description="Helical" evidence="8">
    <location>
        <begin position="77"/>
        <end position="96"/>
    </location>
</feature>
<accession>A0A3A4AYK4</accession>
<feature type="transmembrane region" description="Helical" evidence="8">
    <location>
        <begin position="47"/>
        <end position="65"/>
    </location>
</feature>
<keyword evidence="5 8" id="KW-0812">Transmembrane</keyword>
<dbReference type="PRINTS" id="PR01036">
    <property type="entry name" value="TCRTETB"/>
</dbReference>
<evidence type="ECO:0000256" key="1">
    <source>
        <dbReference type="ARBA" id="ARBA00004651"/>
    </source>
</evidence>
<dbReference type="OrthoDB" id="7375466at2"/>
<dbReference type="PANTHER" id="PTHR42718">
    <property type="entry name" value="MAJOR FACILITATOR SUPERFAMILY MULTIDRUG TRANSPORTER MFSC"/>
    <property type="match status" value="1"/>
</dbReference>
<dbReference type="FunFam" id="1.20.1720.10:FF:000021">
    <property type="entry name" value="Drug resistance transporter, EmrB/QacA subfamily"/>
    <property type="match status" value="1"/>
</dbReference>
<dbReference type="SUPFAM" id="SSF103473">
    <property type="entry name" value="MFS general substrate transporter"/>
    <property type="match status" value="1"/>
</dbReference>
<feature type="transmembrane region" description="Helical" evidence="8">
    <location>
        <begin position="264"/>
        <end position="286"/>
    </location>
</feature>
<dbReference type="Gene3D" id="1.20.1720.10">
    <property type="entry name" value="Multidrug resistance protein D"/>
    <property type="match status" value="1"/>
</dbReference>
<dbReference type="GO" id="GO:0005886">
    <property type="term" value="C:plasma membrane"/>
    <property type="evidence" value="ECO:0007669"/>
    <property type="project" value="UniProtKB-SubCell"/>
</dbReference>
<feature type="transmembrane region" description="Helical" evidence="8">
    <location>
        <begin position="196"/>
        <end position="216"/>
    </location>
</feature>
<dbReference type="Proteomes" id="UP000265768">
    <property type="component" value="Unassembled WGS sequence"/>
</dbReference>
<feature type="transmembrane region" description="Helical" evidence="8">
    <location>
        <begin position="102"/>
        <end position="127"/>
    </location>
</feature>
<proteinExistence type="inferred from homology"/>
<name>A0A3A4AYK4_9ACTN</name>
<reference evidence="10 11" key="1">
    <citation type="submission" date="2018-09" db="EMBL/GenBank/DDBJ databases">
        <title>YIM 75507 draft genome.</title>
        <authorList>
            <person name="Tang S."/>
            <person name="Feng Y."/>
        </authorList>
    </citation>
    <scope>NUCLEOTIDE SEQUENCE [LARGE SCALE GENOMIC DNA]</scope>
    <source>
        <strain evidence="10 11">YIM 75507</strain>
    </source>
</reference>
<gene>
    <name evidence="10" type="ORF">D5H75_11860</name>
</gene>
<dbReference type="PANTHER" id="PTHR42718:SF9">
    <property type="entry name" value="MAJOR FACILITATOR SUPERFAMILY MULTIDRUG TRANSPORTER MFSC"/>
    <property type="match status" value="1"/>
</dbReference>
<evidence type="ECO:0000256" key="7">
    <source>
        <dbReference type="ARBA" id="ARBA00023136"/>
    </source>
</evidence>
<evidence type="ECO:0000256" key="8">
    <source>
        <dbReference type="SAM" id="Phobius"/>
    </source>
</evidence>
<protein>
    <submittedName>
        <fullName evidence="10">DHA2 family efflux MFS transporter permease subunit</fullName>
    </submittedName>
</protein>
<dbReference type="Gene3D" id="1.20.1250.20">
    <property type="entry name" value="MFS general substrate transporter like domains"/>
    <property type="match status" value="1"/>
</dbReference>
<feature type="transmembrane region" description="Helical" evidence="8">
    <location>
        <begin position="497"/>
        <end position="515"/>
    </location>
</feature>
<dbReference type="InterPro" id="IPR020846">
    <property type="entry name" value="MFS_dom"/>
</dbReference>
<dbReference type="InterPro" id="IPR011701">
    <property type="entry name" value="MFS"/>
</dbReference>
<dbReference type="RefSeq" id="WP_119926428.1">
    <property type="nucleotide sequence ID" value="NZ_QZEY01000003.1"/>
</dbReference>
<dbReference type="InterPro" id="IPR036259">
    <property type="entry name" value="MFS_trans_sf"/>
</dbReference>
<feature type="transmembrane region" description="Helical" evidence="8">
    <location>
        <begin position="12"/>
        <end position="35"/>
    </location>
</feature>
<feature type="transmembrane region" description="Helical" evidence="8">
    <location>
        <begin position="330"/>
        <end position="350"/>
    </location>
</feature>
<comment type="subcellular location">
    <subcellularLocation>
        <location evidence="1">Cell membrane</location>
        <topology evidence="1">Multi-pass membrane protein</topology>
    </subcellularLocation>
</comment>
<feature type="domain" description="Major facilitator superfamily (MFS) profile" evidence="9">
    <location>
        <begin position="11"/>
        <end position="440"/>
    </location>
</feature>
<evidence type="ECO:0000259" key="9">
    <source>
        <dbReference type="PROSITE" id="PS50850"/>
    </source>
</evidence>
<dbReference type="CDD" id="cd17321">
    <property type="entry name" value="MFS_MMR_MDR_like"/>
    <property type="match status" value="1"/>
</dbReference>
<dbReference type="AlphaFoldDB" id="A0A3A4AYK4"/>
<organism evidence="10 11">
    <name type="scientific">Bailinhaonella thermotolerans</name>
    <dbReference type="NCBI Taxonomy" id="1070861"/>
    <lineage>
        <taxon>Bacteria</taxon>
        <taxon>Bacillati</taxon>
        <taxon>Actinomycetota</taxon>
        <taxon>Actinomycetes</taxon>
        <taxon>Streptosporangiales</taxon>
        <taxon>Streptosporangiaceae</taxon>
        <taxon>Bailinhaonella</taxon>
    </lineage>
</organism>
<evidence type="ECO:0000256" key="4">
    <source>
        <dbReference type="ARBA" id="ARBA00022475"/>
    </source>
</evidence>
<evidence type="ECO:0000313" key="10">
    <source>
        <dbReference type="EMBL" id="RJL33469.1"/>
    </source>
</evidence>
<comment type="caution">
    <text evidence="10">The sequence shown here is derived from an EMBL/GenBank/DDBJ whole genome shotgun (WGS) entry which is preliminary data.</text>
</comment>
<evidence type="ECO:0000313" key="11">
    <source>
        <dbReference type="Proteomes" id="UP000265768"/>
    </source>
</evidence>
<feature type="transmembrane region" description="Helical" evidence="8">
    <location>
        <begin position="222"/>
        <end position="243"/>
    </location>
</feature>
<dbReference type="InterPro" id="IPR004638">
    <property type="entry name" value="EmrB-like"/>
</dbReference>
<keyword evidence="3" id="KW-0813">Transport</keyword>
<sequence length="527" mass="55281">MTTWRGNPWAILMALCLGFFMTLLDLTIVNIAIPSMIDHLRASLDEILWVINAYALALAVLLITAGRLGDLYGRRRMFVIGVVVFTVASVLCGVSQGPELLIAARVLQGVGAAILMPQTMAIIIGVFPPERRGLAMGVWSAVAGVATLAGPTLGGFLVTAFDWRWIFFVNVPIGVIVLFLAMTAIPPTRITRRHRLDVPGVLISTAALFCLAFALTEGERFHWNRIIVALAVAGLVLLAIFLDQQRRAQGAEPLIPFALFHDRNYTLMNGVSVAISIAMIGTFLPLTLYLQSVLGMSALKAGLTLAPMSLTSMVAGPVAGRLADRVGGKYLLMSGLVMYAVGVGLIAIVARPHSDWPVFVIPLVAAGLGVGFTFAPLGTLATLSVPPEVAGAASGVLNTNRQLGSVIGGAVIGALLQNRLAAALAGEAERRAGLLPPQAREPFLDGFRQAARGGLEVGAGQTGVHPPGGLPAEAARRVAELAHEVFTQAFVTAMRPTLAVAVVVILCGAALSSAARRTVRNGVPAGR</sequence>
<feature type="transmembrane region" description="Helical" evidence="8">
    <location>
        <begin position="134"/>
        <end position="157"/>
    </location>
</feature>
<keyword evidence="7 8" id="KW-0472">Membrane</keyword>
<keyword evidence="4" id="KW-1003">Cell membrane</keyword>
<comment type="similarity">
    <text evidence="2">Belongs to the major facilitator superfamily. EmrB family.</text>
</comment>
<evidence type="ECO:0000256" key="2">
    <source>
        <dbReference type="ARBA" id="ARBA00008537"/>
    </source>
</evidence>
<dbReference type="NCBIfam" id="TIGR00711">
    <property type="entry name" value="efflux_EmrB"/>
    <property type="match status" value="1"/>
</dbReference>
<dbReference type="Pfam" id="PF07690">
    <property type="entry name" value="MFS_1"/>
    <property type="match status" value="1"/>
</dbReference>
<keyword evidence="6 8" id="KW-1133">Transmembrane helix</keyword>